<evidence type="ECO:0000256" key="7">
    <source>
        <dbReference type="ARBA" id="ARBA00022840"/>
    </source>
</evidence>
<dbReference type="PROSITE" id="PS50052">
    <property type="entry name" value="GUANYLATE_KINASE_2"/>
    <property type="match status" value="1"/>
</dbReference>
<keyword evidence="11" id="KW-1185">Reference proteome</keyword>
<keyword evidence="4" id="KW-0808">Transferase</keyword>
<dbReference type="OrthoDB" id="6334211at2759"/>
<dbReference type="InterPro" id="IPR017665">
    <property type="entry name" value="Guanylate_kinase"/>
</dbReference>
<comment type="similarity">
    <text evidence="1">Belongs to the guanylate kinase family.</text>
</comment>
<keyword evidence="6 10" id="KW-0418">Kinase</keyword>
<dbReference type="SUPFAM" id="SSF52540">
    <property type="entry name" value="P-loop containing nucleoside triphosphate hydrolases"/>
    <property type="match status" value="1"/>
</dbReference>
<dbReference type="InterPro" id="IPR008145">
    <property type="entry name" value="GK/Ca_channel_bsu"/>
</dbReference>
<dbReference type="Gene3D" id="3.40.50.300">
    <property type="entry name" value="P-loop containing nucleotide triphosphate hydrolases"/>
    <property type="match status" value="1"/>
</dbReference>
<organism evidence="10 11">
    <name type="scientific">Wallemia mellicola (strain ATCC MYA-4683 / CBS 633.66)</name>
    <name type="common">Wallemia sebi (CBS 633.66)</name>
    <dbReference type="NCBI Taxonomy" id="671144"/>
    <lineage>
        <taxon>Eukaryota</taxon>
        <taxon>Fungi</taxon>
        <taxon>Dikarya</taxon>
        <taxon>Basidiomycota</taxon>
        <taxon>Wallemiomycotina</taxon>
        <taxon>Wallemiomycetes</taxon>
        <taxon>Wallemiales</taxon>
        <taxon>Wallemiaceae</taxon>
        <taxon>Wallemia</taxon>
    </lineage>
</organism>
<dbReference type="NCBIfam" id="TIGR03263">
    <property type="entry name" value="guanyl_kin"/>
    <property type="match status" value="1"/>
</dbReference>
<dbReference type="GeneID" id="18473749"/>
<evidence type="ECO:0000256" key="4">
    <source>
        <dbReference type="ARBA" id="ARBA00022679"/>
    </source>
</evidence>
<keyword evidence="5" id="KW-0547">Nucleotide-binding</keyword>
<dbReference type="OMA" id="NFITHEV"/>
<accession>I4YDD6</accession>
<keyword evidence="7" id="KW-0067">ATP-binding</keyword>
<dbReference type="eggNOG" id="KOG0707">
    <property type="taxonomic scope" value="Eukaryota"/>
</dbReference>
<dbReference type="AlphaFoldDB" id="I4YDD6"/>
<dbReference type="PANTHER" id="PTHR23117">
    <property type="entry name" value="GUANYLATE KINASE-RELATED"/>
    <property type="match status" value="1"/>
</dbReference>
<gene>
    <name evidence="10" type="ORF">WALSEDRAFT_60112</name>
</gene>
<dbReference type="Proteomes" id="UP000005242">
    <property type="component" value="Unassembled WGS sequence"/>
</dbReference>
<dbReference type="FunCoup" id="I4YDD6">
    <property type="interactions" value="351"/>
</dbReference>
<evidence type="ECO:0000313" key="11">
    <source>
        <dbReference type="Proteomes" id="UP000005242"/>
    </source>
</evidence>
<evidence type="ECO:0000259" key="9">
    <source>
        <dbReference type="PROSITE" id="PS50052"/>
    </source>
</evidence>
<dbReference type="STRING" id="671144.I4YDD6"/>
<dbReference type="FunFam" id="3.40.50.300:FF:000776">
    <property type="entry name" value="Guanylate kinase 2"/>
    <property type="match status" value="1"/>
</dbReference>
<dbReference type="Pfam" id="PF00625">
    <property type="entry name" value="Guanylate_kin"/>
    <property type="match status" value="1"/>
</dbReference>
<feature type="domain" description="Guanylate kinase-like" evidence="9">
    <location>
        <begin position="7"/>
        <end position="190"/>
    </location>
</feature>
<proteinExistence type="inferred from homology"/>
<protein>
    <recommendedName>
        <fullName evidence="3">Guanylate kinase</fullName>
        <ecNumber evidence="2">2.7.4.8</ecNumber>
    </recommendedName>
    <alternativeName>
        <fullName evidence="8">GMP kinase</fullName>
    </alternativeName>
</protein>
<dbReference type="SMART" id="SM00072">
    <property type="entry name" value="GuKc"/>
    <property type="match status" value="1"/>
</dbReference>
<reference evidence="10 11" key="1">
    <citation type="journal article" date="2012" name="Fungal Genet. Biol.">
        <title>The genome of the xerotolerant mold Wallemia sebi reveals adaptations to osmotic stress and suggests cryptic sexual reproduction.</title>
        <authorList>
            <person name="Padamsee M."/>
            <person name="Kumar T.K.A."/>
            <person name="Riley R."/>
            <person name="Binder M."/>
            <person name="Boyd A."/>
            <person name="Calvo A.M."/>
            <person name="Furukawa K."/>
            <person name="Hesse C."/>
            <person name="Hohmann S."/>
            <person name="James T.Y."/>
            <person name="LaButti K."/>
            <person name="Lapidus A."/>
            <person name="Lindquist E."/>
            <person name="Lucas S."/>
            <person name="Miller K."/>
            <person name="Shantappa S."/>
            <person name="Grigoriev I.V."/>
            <person name="Hibbett D.S."/>
            <person name="McLaughlin D.J."/>
            <person name="Spatafora J.W."/>
            <person name="Aime M.C."/>
        </authorList>
    </citation>
    <scope>NUCLEOTIDE SEQUENCE [LARGE SCALE GENOMIC DNA]</scope>
    <source>
        <strain evidence="11">ATCC MYA-4683 / CBS 633.66</strain>
    </source>
</reference>
<evidence type="ECO:0000256" key="2">
    <source>
        <dbReference type="ARBA" id="ARBA00012961"/>
    </source>
</evidence>
<evidence type="ECO:0000256" key="6">
    <source>
        <dbReference type="ARBA" id="ARBA00022777"/>
    </source>
</evidence>
<evidence type="ECO:0000256" key="5">
    <source>
        <dbReference type="ARBA" id="ARBA00022741"/>
    </source>
</evidence>
<dbReference type="InterPro" id="IPR027417">
    <property type="entry name" value="P-loop_NTPase"/>
</dbReference>
<dbReference type="InterPro" id="IPR008144">
    <property type="entry name" value="Guanylate_kin-like_dom"/>
</dbReference>
<dbReference type="InterPro" id="IPR020590">
    <property type="entry name" value="Guanylate_kinase_CS"/>
</dbReference>
<evidence type="ECO:0000313" key="10">
    <source>
        <dbReference type="EMBL" id="EIM21978.1"/>
    </source>
</evidence>
<dbReference type="RefSeq" id="XP_006957788.1">
    <property type="nucleotide sequence ID" value="XM_006957726.1"/>
</dbReference>
<evidence type="ECO:0000256" key="3">
    <source>
        <dbReference type="ARBA" id="ARBA00016296"/>
    </source>
</evidence>
<dbReference type="EC" id="2.7.4.8" evidence="2"/>
<dbReference type="EMBL" id="JH668229">
    <property type="protein sequence ID" value="EIM21978.1"/>
    <property type="molecule type" value="Genomic_DNA"/>
</dbReference>
<dbReference type="GO" id="GO:0005829">
    <property type="term" value="C:cytosol"/>
    <property type="evidence" value="ECO:0007669"/>
    <property type="project" value="TreeGrafter"/>
</dbReference>
<name>I4YDD6_WALMC</name>
<dbReference type="InParanoid" id="I4YDD6"/>
<evidence type="ECO:0000256" key="8">
    <source>
        <dbReference type="ARBA" id="ARBA00030128"/>
    </source>
</evidence>
<dbReference type="PANTHER" id="PTHR23117:SF13">
    <property type="entry name" value="GUANYLATE KINASE"/>
    <property type="match status" value="1"/>
</dbReference>
<dbReference type="CDD" id="cd00071">
    <property type="entry name" value="GMPK"/>
    <property type="match status" value="1"/>
</dbReference>
<dbReference type="GO" id="GO:0005524">
    <property type="term" value="F:ATP binding"/>
    <property type="evidence" value="ECO:0007669"/>
    <property type="project" value="UniProtKB-KW"/>
</dbReference>
<sequence>MSSRVPLNPLILCGPSGSGKSTLLGKLFKEFPNDFGFSISHTTRQPREGEILGKSYHFVNRDVFQKLIQAGSFIEYATFSNNYYGTSAKAVAEVGLQNRRCILDIDAQGVKIIKDKHQNLQPTFVFLSPPSIDSLARRLVKRGSETEESLRSRLDAAKGEMEYAQTGAFDYVIVNDDIEQAYEKLRKVALGEGTESDILPDNRIA</sequence>
<dbReference type="GO" id="GO:0004385">
    <property type="term" value="F:GMP kinase activity"/>
    <property type="evidence" value="ECO:0007669"/>
    <property type="project" value="UniProtKB-EC"/>
</dbReference>
<dbReference type="PROSITE" id="PS00856">
    <property type="entry name" value="GUANYLATE_KINASE_1"/>
    <property type="match status" value="1"/>
</dbReference>
<dbReference type="HOGENOM" id="CLU_001715_0_1_1"/>
<evidence type="ECO:0000256" key="1">
    <source>
        <dbReference type="ARBA" id="ARBA00005790"/>
    </source>
</evidence>
<dbReference type="KEGG" id="wse:WALSEDRAFT_60112"/>
<dbReference type="FunFam" id="3.30.63.10:FF:000002">
    <property type="entry name" value="Guanylate kinase 1"/>
    <property type="match status" value="1"/>
</dbReference>
<dbReference type="Gene3D" id="3.30.63.10">
    <property type="entry name" value="Guanylate Kinase phosphate binding domain"/>
    <property type="match status" value="1"/>
</dbReference>